<feature type="compositionally biased region" description="Polar residues" evidence="5">
    <location>
        <begin position="302"/>
        <end position="311"/>
    </location>
</feature>
<feature type="domain" description="SWIM-type" evidence="6">
    <location>
        <begin position="45"/>
        <end position="77"/>
    </location>
</feature>
<feature type="region of interest" description="Disordered" evidence="5">
    <location>
        <begin position="197"/>
        <end position="235"/>
    </location>
</feature>
<proteinExistence type="predicted"/>
<evidence type="ECO:0000259" key="6">
    <source>
        <dbReference type="PROSITE" id="PS50966"/>
    </source>
</evidence>
<feature type="compositionally biased region" description="Polar residues" evidence="5">
    <location>
        <begin position="220"/>
        <end position="230"/>
    </location>
</feature>
<name>A0ABD1UI35_9LAMI</name>
<dbReference type="InterPro" id="IPR007527">
    <property type="entry name" value="Znf_SWIM"/>
</dbReference>
<keyword evidence="3" id="KW-0862">Zinc</keyword>
<comment type="caution">
    <text evidence="7">The sequence shown here is derived from an EMBL/GenBank/DDBJ whole genome shotgun (WGS) entry which is preliminary data.</text>
</comment>
<keyword evidence="8" id="KW-1185">Reference proteome</keyword>
<dbReference type="Proteomes" id="UP001604336">
    <property type="component" value="Unassembled WGS sequence"/>
</dbReference>
<accession>A0ABD1UI35</accession>
<dbReference type="Pfam" id="PF04434">
    <property type="entry name" value="SWIM"/>
    <property type="match status" value="1"/>
</dbReference>
<organism evidence="7 8">
    <name type="scientific">Abeliophyllum distichum</name>
    <dbReference type="NCBI Taxonomy" id="126358"/>
    <lineage>
        <taxon>Eukaryota</taxon>
        <taxon>Viridiplantae</taxon>
        <taxon>Streptophyta</taxon>
        <taxon>Embryophyta</taxon>
        <taxon>Tracheophyta</taxon>
        <taxon>Spermatophyta</taxon>
        <taxon>Magnoliopsida</taxon>
        <taxon>eudicotyledons</taxon>
        <taxon>Gunneridae</taxon>
        <taxon>Pentapetalae</taxon>
        <taxon>asterids</taxon>
        <taxon>lamiids</taxon>
        <taxon>Lamiales</taxon>
        <taxon>Oleaceae</taxon>
        <taxon>Forsythieae</taxon>
        <taxon>Abeliophyllum</taxon>
    </lineage>
</organism>
<evidence type="ECO:0000313" key="8">
    <source>
        <dbReference type="Proteomes" id="UP001604336"/>
    </source>
</evidence>
<keyword evidence="1" id="KW-0479">Metal-binding</keyword>
<sequence length="311" mass="35390">MRREVGPLCPKIHAKLINNMEIASGSQVDWSGGSRWYVCSRDGEFVVDIDSRTCTCRKWDLTGIPCGHACAAILEKRDQPIHYVHDCYKVTTYMSCYEHLVMPLNRKKQWAPVDREPIRPPGWNVARRGRRPKKRRLQLEEVVVKQKGGSSKIKRVGTVTMTCSLCGLTGHNKRYHDKSNVSHEEFFGQEMDQSVQDCGSQNITKTSQSRAKLQPRRCQKSGSSQPNEPQVSDMRFMPTPSIIGPAGAAHGPDVAVHGPDLQPNVSFDNMVEDLQLMEREEQSRMKAQRAKNKRNLRDSIRFRTQQNSKDD</sequence>
<dbReference type="EMBL" id="JBFOLK010000003">
    <property type="protein sequence ID" value="KAL2524714.1"/>
    <property type="molecule type" value="Genomic_DNA"/>
</dbReference>
<evidence type="ECO:0000256" key="1">
    <source>
        <dbReference type="ARBA" id="ARBA00022723"/>
    </source>
</evidence>
<evidence type="ECO:0000256" key="4">
    <source>
        <dbReference type="PROSITE-ProRule" id="PRU00325"/>
    </source>
</evidence>
<dbReference type="PANTHER" id="PTHR31973">
    <property type="entry name" value="POLYPROTEIN, PUTATIVE-RELATED"/>
    <property type="match status" value="1"/>
</dbReference>
<reference evidence="8" key="1">
    <citation type="submission" date="2024-07" db="EMBL/GenBank/DDBJ databases">
        <title>Two chromosome-level genome assemblies of Korean endemic species Abeliophyllum distichum and Forsythia ovata (Oleaceae).</title>
        <authorList>
            <person name="Jang H."/>
        </authorList>
    </citation>
    <scope>NUCLEOTIDE SEQUENCE [LARGE SCALE GENOMIC DNA]</scope>
</reference>
<evidence type="ECO:0000256" key="3">
    <source>
        <dbReference type="ARBA" id="ARBA00022833"/>
    </source>
</evidence>
<dbReference type="GO" id="GO:0008270">
    <property type="term" value="F:zinc ion binding"/>
    <property type="evidence" value="ECO:0007669"/>
    <property type="project" value="UniProtKB-KW"/>
</dbReference>
<dbReference type="SMART" id="SM00575">
    <property type="entry name" value="ZnF_PMZ"/>
    <property type="match status" value="1"/>
</dbReference>
<dbReference type="PANTHER" id="PTHR31973:SF187">
    <property type="entry name" value="MUTATOR TRANSPOSASE MUDRA PROTEIN"/>
    <property type="match status" value="1"/>
</dbReference>
<evidence type="ECO:0000256" key="2">
    <source>
        <dbReference type="ARBA" id="ARBA00022771"/>
    </source>
</evidence>
<evidence type="ECO:0000256" key="5">
    <source>
        <dbReference type="SAM" id="MobiDB-lite"/>
    </source>
</evidence>
<dbReference type="AlphaFoldDB" id="A0ABD1UI35"/>
<gene>
    <name evidence="7" type="ORF">Adt_09768</name>
</gene>
<keyword evidence="2 4" id="KW-0863">Zinc-finger</keyword>
<evidence type="ECO:0000313" key="7">
    <source>
        <dbReference type="EMBL" id="KAL2524714.1"/>
    </source>
</evidence>
<dbReference type="PROSITE" id="PS50966">
    <property type="entry name" value="ZF_SWIM"/>
    <property type="match status" value="1"/>
</dbReference>
<feature type="region of interest" description="Disordered" evidence="5">
    <location>
        <begin position="281"/>
        <end position="311"/>
    </location>
</feature>
<feature type="compositionally biased region" description="Polar residues" evidence="5">
    <location>
        <begin position="197"/>
        <end position="211"/>
    </location>
</feature>
<protein>
    <recommendedName>
        <fullName evidence="6">SWIM-type domain-containing protein</fullName>
    </recommendedName>
</protein>
<dbReference type="InterPro" id="IPR006564">
    <property type="entry name" value="Znf_PMZ"/>
</dbReference>